<dbReference type="EMBL" id="BOPF01000014">
    <property type="protein sequence ID" value="GIJ47376.1"/>
    <property type="molecule type" value="Genomic_DNA"/>
</dbReference>
<evidence type="ECO:0000256" key="1">
    <source>
        <dbReference type="SAM" id="MobiDB-lite"/>
    </source>
</evidence>
<sequence length="195" mass="20857">MIYRSHVTRYLRLACISVLLGGCGSSQDSAAREGPVHTSAFYSPSFTPSPRPSPSPSPATNTSSPAFKPKFKPIVENPTGGLLEIGCYYVGGKAAFKGSLAKLDSCESFDEIDAGRWTIQNTGKSSVSKLRGKPNNYCNSQVYNKAGQLDESRGGAAAEYSFGRQYNLTTAVFIDLTDGEILTLIANCNAALQRP</sequence>
<reference evidence="3" key="1">
    <citation type="submission" date="2021-01" db="EMBL/GenBank/DDBJ databases">
        <title>Whole genome shotgun sequence of Virgisporangium aliadipatigenens NBRC 105644.</title>
        <authorList>
            <person name="Komaki H."/>
            <person name="Tamura T."/>
        </authorList>
    </citation>
    <scope>NUCLEOTIDE SEQUENCE</scope>
    <source>
        <strain evidence="3">NBRC 105644</strain>
    </source>
</reference>
<feature type="region of interest" description="Disordered" evidence="1">
    <location>
        <begin position="41"/>
        <end position="70"/>
    </location>
</feature>
<keyword evidence="2" id="KW-0732">Signal</keyword>
<organism evidence="3 4">
    <name type="scientific">Virgisporangium aliadipatigenens</name>
    <dbReference type="NCBI Taxonomy" id="741659"/>
    <lineage>
        <taxon>Bacteria</taxon>
        <taxon>Bacillati</taxon>
        <taxon>Actinomycetota</taxon>
        <taxon>Actinomycetes</taxon>
        <taxon>Micromonosporales</taxon>
        <taxon>Micromonosporaceae</taxon>
        <taxon>Virgisporangium</taxon>
    </lineage>
</organism>
<gene>
    <name evidence="3" type="ORF">Val02_42620</name>
</gene>
<proteinExistence type="predicted"/>
<feature type="compositionally biased region" description="Pro residues" evidence="1">
    <location>
        <begin position="47"/>
        <end position="57"/>
    </location>
</feature>
<accession>A0A8J3YP51</accession>
<comment type="caution">
    <text evidence="3">The sequence shown here is derived from an EMBL/GenBank/DDBJ whole genome shotgun (WGS) entry which is preliminary data.</text>
</comment>
<dbReference type="Proteomes" id="UP000619260">
    <property type="component" value="Unassembled WGS sequence"/>
</dbReference>
<feature type="signal peptide" evidence="2">
    <location>
        <begin position="1"/>
        <end position="30"/>
    </location>
</feature>
<evidence type="ECO:0000256" key="2">
    <source>
        <dbReference type="SAM" id="SignalP"/>
    </source>
</evidence>
<protein>
    <submittedName>
        <fullName evidence="3">Uncharacterized protein</fullName>
    </submittedName>
</protein>
<feature type="chain" id="PRO_5035174181" evidence="2">
    <location>
        <begin position="31"/>
        <end position="195"/>
    </location>
</feature>
<dbReference type="PROSITE" id="PS51257">
    <property type="entry name" value="PROKAR_LIPOPROTEIN"/>
    <property type="match status" value="1"/>
</dbReference>
<dbReference type="AlphaFoldDB" id="A0A8J3YP51"/>
<evidence type="ECO:0000313" key="4">
    <source>
        <dbReference type="Proteomes" id="UP000619260"/>
    </source>
</evidence>
<name>A0A8J3YP51_9ACTN</name>
<keyword evidence="4" id="KW-1185">Reference proteome</keyword>
<evidence type="ECO:0000313" key="3">
    <source>
        <dbReference type="EMBL" id="GIJ47376.1"/>
    </source>
</evidence>